<comment type="caution">
    <text evidence="2">The sequence shown here is derived from an EMBL/GenBank/DDBJ whole genome shotgun (WGS) entry which is preliminary data.</text>
</comment>
<keyword evidence="3" id="KW-1185">Reference proteome</keyword>
<reference evidence="2" key="1">
    <citation type="submission" date="2022-07" db="EMBL/GenBank/DDBJ databases">
        <title>Characterization of the Novel Bacterium Alteromonas immobilis LMIT006 and Alteromonas gregis LMIT007.</title>
        <authorList>
            <person name="Lin X."/>
        </authorList>
    </citation>
    <scope>NUCLEOTIDE SEQUENCE</scope>
    <source>
        <strain evidence="2">LMIT007</strain>
    </source>
</reference>
<protein>
    <submittedName>
        <fullName evidence="2">Uncharacterized protein</fullName>
    </submittedName>
</protein>
<accession>A0AA42BKH1</accession>
<proteinExistence type="predicted"/>
<dbReference type="AlphaFoldDB" id="A0AA42BKH1"/>
<feature type="chain" id="PRO_5041444956" evidence="1">
    <location>
        <begin position="33"/>
        <end position="98"/>
    </location>
</feature>
<evidence type="ECO:0000256" key="1">
    <source>
        <dbReference type="SAM" id="SignalP"/>
    </source>
</evidence>
<evidence type="ECO:0000313" key="2">
    <source>
        <dbReference type="EMBL" id="MCP3427644.1"/>
    </source>
</evidence>
<dbReference type="Proteomes" id="UP001165413">
    <property type="component" value="Unassembled WGS sequence"/>
</dbReference>
<organism evidence="2 3">
    <name type="scientific">Opacimonas viscosa</name>
    <dbReference type="NCBI Taxonomy" id="2961944"/>
    <lineage>
        <taxon>Bacteria</taxon>
        <taxon>Pseudomonadati</taxon>
        <taxon>Pseudomonadota</taxon>
        <taxon>Gammaproteobacteria</taxon>
        <taxon>Alteromonadales</taxon>
        <taxon>Alteromonadaceae</taxon>
        <taxon>Opacimonas</taxon>
    </lineage>
</organism>
<sequence length="98" mass="10721">MKPVKPKKIASKKRMIPMVSVAAFIFSANAQAILVNNNETLNAQEIQTIIATTVADAMSDVKHHLQKEKEETLPKLALAEQQLVQAEASEKIIPGISE</sequence>
<keyword evidence="1" id="KW-0732">Signal</keyword>
<evidence type="ECO:0000313" key="3">
    <source>
        <dbReference type="Proteomes" id="UP001165413"/>
    </source>
</evidence>
<dbReference type="EMBL" id="JANATA010000001">
    <property type="protein sequence ID" value="MCP3427644.1"/>
    <property type="molecule type" value="Genomic_DNA"/>
</dbReference>
<gene>
    <name evidence="2" type="ORF">NLF92_01625</name>
</gene>
<dbReference type="RefSeq" id="WP_254098179.1">
    <property type="nucleotide sequence ID" value="NZ_JANATA010000001.1"/>
</dbReference>
<feature type="signal peptide" evidence="1">
    <location>
        <begin position="1"/>
        <end position="32"/>
    </location>
</feature>
<name>A0AA42BKH1_9ALTE</name>